<evidence type="ECO:0000256" key="1">
    <source>
        <dbReference type="SAM" id="MobiDB-lite"/>
    </source>
</evidence>
<feature type="region of interest" description="Disordered" evidence="1">
    <location>
        <begin position="141"/>
        <end position="195"/>
    </location>
</feature>
<dbReference type="AlphaFoldDB" id="A0AAW1EPT9"/>
<name>A0AAW1EPT9_ZOAVI</name>
<organism evidence="3 4">
    <name type="scientific">Zoarces viviparus</name>
    <name type="common">Viviparous eelpout</name>
    <name type="synonym">Blennius viviparus</name>
    <dbReference type="NCBI Taxonomy" id="48416"/>
    <lineage>
        <taxon>Eukaryota</taxon>
        <taxon>Metazoa</taxon>
        <taxon>Chordata</taxon>
        <taxon>Craniata</taxon>
        <taxon>Vertebrata</taxon>
        <taxon>Euteleostomi</taxon>
        <taxon>Actinopterygii</taxon>
        <taxon>Neopterygii</taxon>
        <taxon>Teleostei</taxon>
        <taxon>Neoteleostei</taxon>
        <taxon>Acanthomorphata</taxon>
        <taxon>Eupercaria</taxon>
        <taxon>Perciformes</taxon>
        <taxon>Cottioidei</taxon>
        <taxon>Zoarcales</taxon>
        <taxon>Zoarcidae</taxon>
        <taxon>Zoarcinae</taxon>
        <taxon>Zoarces</taxon>
    </lineage>
</organism>
<feature type="region of interest" description="Disordered" evidence="1">
    <location>
        <begin position="628"/>
        <end position="707"/>
    </location>
</feature>
<keyword evidence="4" id="KW-1185">Reference proteome</keyword>
<comment type="caution">
    <text evidence="3">The sequence shown here is derived from an EMBL/GenBank/DDBJ whole genome shotgun (WGS) entry which is preliminary data.</text>
</comment>
<proteinExistence type="predicted"/>
<feature type="compositionally biased region" description="Polar residues" evidence="1">
    <location>
        <begin position="111"/>
        <end position="123"/>
    </location>
</feature>
<feature type="chain" id="PRO_5043317992" evidence="2">
    <location>
        <begin position="28"/>
        <end position="861"/>
    </location>
</feature>
<feature type="compositionally biased region" description="Basic and acidic residues" evidence="1">
    <location>
        <begin position="655"/>
        <end position="675"/>
    </location>
</feature>
<feature type="compositionally biased region" description="Low complexity" evidence="1">
    <location>
        <begin position="725"/>
        <end position="743"/>
    </location>
</feature>
<keyword evidence="2" id="KW-0732">Signal</keyword>
<feature type="region of interest" description="Disordered" evidence="1">
    <location>
        <begin position="251"/>
        <end position="277"/>
    </location>
</feature>
<protein>
    <submittedName>
        <fullName evidence="3">Uncharacterized protein</fullName>
    </submittedName>
</protein>
<dbReference type="EMBL" id="JBCEZU010000145">
    <property type="protein sequence ID" value="KAK9524766.1"/>
    <property type="molecule type" value="Genomic_DNA"/>
</dbReference>
<feature type="compositionally biased region" description="Basic and acidic residues" evidence="1">
    <location>
        <begin position="504"/>
        <end position="519"/>
    </location>
</feature>
<evidence type="ECO:0000313" key="4">
    <source>
        <dbReference type="Proteomes" id="UP001488805"/>
    </source>
</evidence>
<feature type="compositionally biased region" description="Basic and acidic residues" evidence="1">
    <location>
        <begin position="159"/>
        <end position="174"/>
    </location>
</feature>
<feature type="compositionally biased region" description="Polar residues" evidence="1">
    <location>
        <begin position="486"/>
        <end position="500"/>
    </location>
</feature>
<feature type="compositionally biased region" description="Low complexity" evidence="1">
    <location>
        <begin position="186"/>
        <end position="195"/>
    </location>
</feature>
<feature type="compositionally biased region" description="Polar residues" evidence="1">
    <location>
        <begin position="394"/>
        <end position="407"/>
    </location>
</feature>
<feature type="compositionally biased region" description="Low complexity" evidence="1">
    <location>
        <begin position="433"/>
        <end position="446"/>
    </location>
</feature>
<feature type="compositionally biased region" description="Low complexity" evidence="1">
    <location>
        <begin position="147"/>
        <end position="156"/>
    </location>
</feature>
<feature type="compositionally biased region" description="Low complexity" evidence="1">
    <location>
        <begin position="384"/>
        <end position="393"/>
    </location>
</feature>
<feature type="region of interest" description="Disordered" evidence="1">
    <location>
        <begin position="725"/>
        <end position="798"/>
    </location>
</feature>
<feature type="region of interest" description="Disordered" evidence="1">
    <location>
        <begin position="381"/>
        <end position="459"/>
    </location>
</feature>
<feature type="compositionally biased region" description="Polar residues" evidence="1">
    <location>
        <begin position="175"/>
        <end position="185"/>
    </location>
</feature>
<dbReference type="Proteomes" id="UP001488805">
    <property type="component" value="Unassembled WGS sequence"/>
</dbReference>
<feature type="region of interest" description="Disordered" evidence="1">
    <location>
        <begin position="574"/>
        <end position="609"/>
    </location>
</feature>
<feature type="compositionally biased region" description="Polar residues" evidence="1">
    <location>
        <begin position="683"/>
        <end position="704"/>
    </location>
</feature>
<sequence length="861" mass="92842">MFETSSLQSRLLFVCAAVMLSIMGSDAAVASLQNNQVDAGVRHIVRRRPYTQHRPLFSGLPSLQTGVNSETEKSGNYGGASSIIYQSNPPRFTESSFSYINSPENKPFRAGTTSVPSGMSPASSYRPLSYNSYPVINKKTSSKEAASPFQQSSSPPEGWDAKEAHRSYIKESVPKNDSPSLFPSQTSRYRSSSRLTSRRLYSGYKETNEPSSAGVQRSSGILLSKYFSPASQTAPRAPSFSSSSVIKRIPSPEKLTPSITDFSQGLHSASGSETPRLKKTKSYLFEDSQPAFGGHETVQTVRDEGPHKQRASEVTSGFSSYVKQLQRKDPTKNIPHLSDNANLLHHNEAHYGARTDGFARYRHTARLSARGKDGILGSNYAAGSSKSGVSSISDATTRGSTHASTPGQAMKNPYGFRSLGNSKWRAAKEPIPSSSGSNERTSSGRSSFDEGKGSTITNMNLPLPPKYSFGWGKASAVWAKPERTPTEYSAPSPGTHQDLTSGFKEARPRIPDSNPDHRRLGTHKRIYGFKAFGPRSLEAAKTPVSEPEESAKVQQGLEGFRFVGSPQVWQPKISRINTTSRTEPGSEDHKPLLKTAGSAESVSKVTPDEYKKKDKIDMLLVFQSIQNRSQNADDEAHKENPKSHRISSAYFRSAGKPDSESSPKSEPGTPDKTELFTKMASLFNRSTSSTARGQAKTLNESAPINDTGKEVTVGVVALASADVLGSASSSGDTATTQTPTTPADKGDFPNASAAAEQEEGARNLTLNSEEAVRSGDNTSRGPEEVEENKMAVGSEEVDYDAETSDFLLGNEGSGSGGFDVSDVLSTAATKSQGLSEDLLELEYLRISTGNISFKSMTHTEP</sequence>
<feature type="region of interest" description="Disordered" evidence="1">
    <location>
        <begin position="55"/>
        <end position="80"/>
    </location>
</feature>
<feature type="region of interest" description="Disordered" evidence="1">
    <location>
        <begin position="483"/>
        <end position="520"/>
    </location>
</feature>
<evidence type="ECO:0000256" key="2">
    <source>
        <dbReference type="SAM" id="SignalP"/>
    </source>
</evidence>
<gene>
    <name evidence="3" type="ORF">VZT92_017134</name>
</gene>
<feature type="compositionally biased region" description="Polar residues" evidence="1">
    <location>
        <begin position="257"/>
        <end position="273"/>
    </location>
</feature>
<feature type="signal peptide" evidence="2">
    <location>
        <begin position="1"/>
        <end position="27"/>
    </location>
</feature>
<evidence type="ECO:0000313" key="3">
    <source>
        <dbReference type="EMBL" id="KAK9524766.1"/>
    </source>
</evidence>
<accession>A0AAW1EPT9</accession>
<feature type="region of interest" description="Disordered" evidence="1">
    <location>
        <begin position="97"/>
        <end position="126"/>
    </location>
</feature>
<reference evidence="3 4" key="1">
    <citation type="journal article" date="2024" name="Genome Biol. Evol.">
        <title>Chromosome-level genome assembly of the viviparous eelpout Zoarces viviparus.</title>
        <authorList>
            <person name="Fuhrmann N."/>
            <person name="Brasseur M.V."/>
            <person name="Bakowski C.E."/>
            <person name="Podsiadlowski L."/>
            <person name="Prost S."/>
            <person name="Krehenwinkel H."/>
            <person name="Mayer C."/>
        </authorList>
    </citation>
    <scope>NUCLEOTIDE SEQUENCE [LARGE SCALE GENOMIC DNA]</scope>
    <source>
        <strain evidence="3">NO-MEL_2022_Ind0_liver</strain>
    </source>
</reference>